<dbReference type="InterPro" id="IPR039852">
    <property type="entry name" value="CAND1/CAND2"/>
</dbReference>
<gene>
    <name evidence="3" type="ORF">C5167_018392</name>
</gene>
<sequence>MTALQTSIGTLVSEIAKALKDQSSTSNLKIEALIFTGFVIFSHSPSVFHPSIKMIAAMKHITLEENPETIVNYNTISDMEMCRKGSDLLQYLVRIDEAFRHF</sequence>
<evidence type="ECO:0000313" key="3">
    <source>
        <dbReference type="EMBL" id="RZC49968.1"/>
    </source>
</evidence>
<dbReference type="Proteomes" id="UP000316621">
    <property type="component" value="Chromosome 2"/>
</dbReference>
<keyword evidence="4" id="KW-1185">Reference proteome</keyword>
<evidence type="ECO:0000256" key="1">
    <source>
        <dbReference type="ARBA" id="ARBA00022737"/>
    </source>
</evidence>
<dbReference type="Gramene" id="RZC49968">
    <property type="protein sequence ID" value="RZC49968"/>
    <property type="gene ID" value="C5167_018392"/>
</dbReference>
<dbReference type="STRING" id="3469.A0A4Y7IR71"/>
<name>A0A4Y7IR71_PAPSO</name>
<keyword evidence="2" id="KW-0833">Ubl conjugation pathway</keyword>
<accession>A0A4Y7IR71</accession>
<reference evidence="3 4" key="1">
    <citation type="journal article" date="2018" name="Science">
        <title>The opium poppy genome and morphinan production.</title>
        <authorList>
            <person name="Guo L."/>
            <person name="Winzer T."/>
            <person name="Yang X."/>
            <person name="Li Y."/>
            <person name="Ning Z."/>
            <person name="He Z."/>
            <person name="Teodor R."/>
            <person name="Lu Y."/>
            <person name="Bowser T.A."/>
            <person name="Graham I.A."/>
            <person name="Ye K."/>
        </authorList>
    </citation>
    <scope>NUCLEOTIDE SEQUENCE [LARGE SCALE GENOMIC DNA]</scope>
    <source>
        <strain evidence="4">cv. HN1</strain>
        <tissue evidence="3">Leaves</tissue>
    </source>
</reference>
<dbReference type="Gene3D" id="1.25.10.10">
    <property type="entry name" value="Leucine-rich Repeat Variant"/>
    <property type="match status" value="1"/>
</dbReference>
<dbReference type="Pfam" id="PF25782">
    <property type="entry name" value="TPR_CAND1"/>
    <property type="match status" value="1"/>
</dbReference>
<evidence type="ECO:0000313" key="4">
    <source>
        <dbReference type="Proteomes" id="UP000316621"/>
    </source>
</evidence>
<evidence type="ECO:0000256" key="2">
    <source>
        <dbReference type="ARBA" id="ARBA00022786"/>
    </source>
</evidence>
<dbReference type="EMBL" id="CM010716">
    <property type="protein sequence ID" value="RZC49968.1"/>
    <property type="molecule type" value="Genomic_DNA"/>
</dbReference>
<keyword evidence="1" id="KW-0677">Repeat</keyword>
<dbReference type="InterPro" id="IPR011989">
    <property type="entry name" value="ARM-like"/>
</dbReference>
<protein>
    <submittedName>
        <fullName evidence="3">Uncharacterized protein</fullName>
    </submittedName>
</protein>
<dbReference type="PANTHER" id="PTHR12696">
    <property type="entry name" value="TIP120"/>
    <property type="match status" value="1"/>
</dbReference>
<organism evidence="3 4">
    <name type="scientific">Papaver somniferum</name>
    <name type="common">Opium poppy</name>
    <dbReference type="NCBI Taxonomy" id="3469"/>
    <lineage>
        <taxon>Eukaryota</taxon>
        <taxon>Viridiplantae</taxon>
        <taxon>Streptophyta</taxon>
        <taxon>Embryophyta</taxon>
        <taxon>Tracheophyta</taxon>
        <taxon>Spermatophyta</taxon>
        <taxon>Magnoliopsida</taxon>
        <taxon>Ranunculales</taxon>
        <taxon>Papaveraceae</taxon>
        <taxon>Papaveroideae</taxon>
        <taxon>Papaver</taxon>
    </lineage>
</organism>
<dbReference type="GO" id="GO:0010265">
    <property type="term" value="P:SCF complex assembly"/>
    <property type="evidence" value="ECO:0007669"/>
    <property type="project" value="InterPro"/>
</dbReference>
<proteinExistence type="predicted"/>
<dbReference type="AlphaFoldDB" id="A0A4Y7IR71"/>